<keyword evidence="5" id="KW-1185">Reference proteome</keyword>
<dbReference type="PROSITE" id="PS50202">
    <property type="entry name" value="MSP"/>
    <property type="match status" value="1"/>
</dbReference>
<feature type="repeat" description="ANK" evidence="3">
    <location>
        <begin position="259"/>
        <end position="291"/>
    </location>
</feature>
<proteinExistence type="predicted"/>
<evidence type="ECO:0000256" key="1">
    <source>
        <dbReference type="ARBA" id="ARBA00022737"/>
    </source>
</evidence>
<dbReference type="PANTHER" id="PTHR24171">
    <property type="entry name" value="ANKYRIN REPEAT DOMAIN-CONTAINING PROTEIN 39-RELATED"/>
    <property type="match status" value="1"/>
</dbReference>
<dbReference type="Gene3D" id="1.25.40.20">
    <property type="entry name" value="Ankyrin repeat-containing domain"/>
    <property type="match status" value="3"/>
</dbReference>
<gene>
    <name evidence="6" type="primary">LOC115756728</name>
</gene>
<sequence>MDRLAKPDVTEVELTFKKGQKCTKTFRVSNLMHTMSVAISLSTTNPSLFSFNQPYSIIPPLSSASYTLVSAQSDRPALSSPPDFITVLSSILPTGKAHQDDLRRLFSRPGPHVFKDATIPIAFVGLQVIEFLIKQNTQIRETDLLLKKAIPGCDKSQLTKLLKYAITCGDAAIVASLIDGGADVNNVNPDRTSLISLAIEAGNLEILKILIASGSSVSKNNEHTEHILHKAAVMNRVDLMEVLFKAFKDVIDLNEPDPDGRTPLHIAAANGFVDAIRFCVAAGADADETDSAGSTPLHLAAAGGHDEAVEYLVNHSTFARHAVDGDGKTASALAAENGRSRLLDSLWQRDVLLRVARVDDVHGMKSCLAEGADVDARDQNGWTALHRAAFKGRVESVKVLLSHGATVNAVDDAGYTPLQCAVEAGHAHLSLLLIAHGARASPKGLKGVAPRGSDTAKQPLDHPCFLYPLCPEKGRA</sequence>
<organism evidence="5 6">
    <name type="scientific">Rhodamnia argentea</name>
    <dbReference type="NCBI Taxonomy" id="178133"/>
    <lineage>
        <taxon>Eukaryota</taxon>
        <taxon>Viridiplantae</taxon>
        <taxon>Streptophyta</taxon>
        <taxon>Embryophyta</taxon>
        <taxon>Tracheophyta</taxon>
        <taxon>Spermatophyta</taxon>
        <taxon>Magnoliopsida</taxon>
        <taxon>eudicotyledons</taxon>
        <taxon>Gunneridae</taxon>
        <taxon>Pentapetalae</taxon>
        <taxon>rosids</taxon>
        <taxon>malvids</taxon>
        <taxon>Myrtales</taxon>
        <taxon>Myrtaceae</taxon>
        <taxon>Myrtoideae</taxon>
        <taxon>Myrteae</taxon>
        <taxon>Australasian group</taxon>
        <taxon>Rhodamnia</taxon>
    </lineage>
</organism>
<evidence type="ECO:0000259" key="4">
    <source>
        <dbReference type="PROSITE" id="PS50202"/>
    </source>
</evidence>
<feature type="repeat" description="ANK" evidence="3">
    <location>
        <begin position="380"/>
        <end position="412"/>
    </location>
</feature>
<reference evidence="6" key="2">
    <citation type="submission" date="2025-08" db="UniProtKB">
        <authorList>
            <consortium name="RefSeq"/>
        </authorList>
    </citation>
    <scope>IDENTIFICATION</scope>
    <source>
        <tissue evidence="6">Leaf</tissue>
    </source>
</reference>
<feature type="repeat" description="ANK" evidence="3">
    <location>
        <begin position="292"/>
        <end position="316"/>
    </location>
</feature>
<dbReference type="AlphaFoldDB" id="A0A8B8QZ20"/>
<dbReference type="Pfam" id="PF12796">
    <property type="entry name" value="Ank_2"/>
    <property type="match status" value="3"/>
</dbReference>
<evidence type="ECO:0000256" key="3">
    <source>
        <dbReference type="PROSITE-ProRule" id="PRU00023"/>
    </source>
</evidence>
<accession>A0A8B8QZ20</accession>
<feature type="repeat" description="ANK" evidence="3">
    <location>
        <begin position="190"/>
        <end position="222"/>
    </location>
</feature>
<feature type="repeat" description="ANK" evidence="3">
    <location>
        <begin position="413"/>
        <end position="445"/>
    </location>
</feature>
<evidence type="ECO:0000313" key="6">
    <source>
        <dbReference type="RefSeq" id="XP_030552469.1"/>
    </source>
</evidence>
<evidence type="ECO:0000313" key="5">
    <source>
        <dbReference type="Proteomes" id="UP000827889"/>
    </source>
</evidence>
<dbReference type="PROSITE" id="PS50088">
    <property type="entry name" value="ANK_REPEAT"/>
    <property type="match status" value="5"/>
</dbReference>
<dbReference type="InterPro" id="IPR000535">
    <property type="entry name" value="MSP_dom"/>
</dbReference>
<dbReference type="PANTHER" id="PTHR24171:SF8">
    <property type="entry name" value="BRCA1-ASSOCIATED RING DOMAIN PROTEIN 1"/>
    <property type="match status" value="1"/>
</dbReference>
<dbReference type="SUPFAM" id="SSF48403">
    <property type="entry name" value="Ankyrin repeat"/>
    <property type="match status" value="1"/>
</dbReference>
<reference evidence="5" key="1">
    <citation type="submission" date="2025-05" db="UniProtKB">
        <authorList>
            <consortium name="RefSeq"/>
        </authorList>
    </citation>
    <scope>NUCLEOTIDE SEQUENCE [LARGE SCALE GENOMIC DNA]</scope>
</reference>
<dbReference type="InterPro" id="IPR002110">
    <property type="entry name" value="Ankyrin_rpt"/>
</dbReference>
<dbReference type="KEGG" id="rarg:115756728"/>
<dbReference type="SMART" id="SM00248">
    <property type="entry name" value="ANK"/>
    <property type="match status" value="7"/>
</dbReference>
<dbReference type="PROSITE" id="PS50297">
    <property type="entry name" value="ANK_REP_REGION"/>
    <property type="match status" value="4"/>
</dbReference>
<feature type="domain" description="MSP" evidence="4">
    <location>
        <begin position="2"/>
        <end position="124"/>
    </location>
</feature>
<dbReference type="GeneID" id="115756728"/>
<keyword evidence="2 3" id="KW-0040">ANK repeat</keyword>
<evidence type="ECO:0000256" key="2">
    <source>
        <dbReference type="ARBA" id="ARBA00023043"/>
    </source>
</evidence>
<keyword evidence="1" id="KW-0677">Repeat</keyword>
<dbReference type="Gene3D" id="2.60.40.10">
    <property type="entry name" value="Immunoglobulins"/>
    <property type="match status" value="1"/>
</dbReference>
<dbReference type="OrthoDB" id="194358at2759"/>
<dbReference type="PRINTS" id="PR01415">
    <property type="entry name" value="ANKYRIN"/>
</dbReference>
<dbReference type="InterPro" id="IPR013783">
    <property type="entry name" value="Ig-like_fold"/>
</dbReference>
<dbReference type="RefSeq" id="XP_030552469.1">
    <property type="nucleotide sequence ID" value="XM_030696609.1"/>
</dbReference>
<dbReference type="Proteomes" id="UP000827889">
    <property type="component" value="Chromosome 1"/>
</dbReference>
<dbReference type="GO" id="GO:0085020">
    <property type="term" value="P:protein K6-linked ubiquitination"/>
    <property type="evidence" value="ECO:0007669"/>
    <property type="project" value="TreeGrafter"/>
</dbReference>
<name>A0A8B8QZ20_9MYRT</name>
<protein>
    <submittedName>
        <fullName evidence="6">Protein VAPYRIN-LIKE-like</fullName>
    </submittedName>
</protein>
<dbReference type="GO" id="GO:0004842">
    <property type="term" value="F:ubiquitin-protein transferase activity"/>
    <property type="evidence" value="ECO:0007669"/>
    <property type="project" value="TreeGrafter"/>
</dbReference>
<dbReference type="InterPro" id="IPR036770">
    <property type="entry name" value="Ankyrin_rpt-contain_sf"/>
</dbReference>